<dbReference type="PROSITE" id="PS00409">
    <property type="entry name" value="PROKAR_NTER_METHYL"/>
    <property type="match status" value="1"/>
</dbReference>
<comment type="caution">
    <text evidence="2">The sequence shown here is derived from an EMBL/GenBank/DDBJ whole genome shotgun (WGS) entry which is preliminary data.</text>
</comment>
<sequence length="143" mass="15870">MKNNNNSGFTLIELLVATIILFTAMGAVSLIYRGAFISSEKASNHVNIVANVPALLSQIKQDVQNASSQQTQLNAQGSAWQSTYTWQATVQQTKTVTDDVSKLEFGEQMALKKQFKLWQVVLTINSNGIVKNYTFNEVSWHDA</sequence>
<keyword evidence="1" id="KW-0472">Membrane</keyword>
<feature type="transmembrane region" description="Helical" evidence="1">
    <location>
        <begin position="12"/>
        <end position="32"/>
    </location>
</feature>
<keyword evidence="1" id="KW-1133">Transmembrane helix</keyword>
<dbReference type="Proteomes" id="UP000648482">
    <property type="component" value="Unassembled WGS sequence"/>
</dbReference>
<name>A0ABR9E1S6_9GAMM</name>
<evidence type="ECO:0000313" key="3">
    <source>
        <dbReference type="Proteomes" id="UP000648482"/>
    </source>
</evidence>
<evidence type="ECO:0008006" key="4">
    <source>
        <dbReference type="Google" id="ProtNLM"/>
    </source>
</evidence>
<reference evidence="2 3" key="1">
    <citation type="submission" date="2015-06" db="EMBL/GenBank/DDBJ databases">
        <title>Genome sequence of Pseudoalteromonas aliena.</title>
        <authorList>
            <person name="Xie B.-B."/>
            <person name="Rong J.-C."/>
            <person name="Qin Q.-L."/>
            <person name="Zhang Y.-Z."/>
        </authorList>
    </citation>
    <scope>NUCLEOTIDE SEQUENCE [LARGE SCALE GENOMIC DNA]</scope>
    <source>
        <strain evidence="2 3">SW19</strain>
    </source>
</reference>
<organism evidence="2 3">
    <name type="scientific">Pseudoalteromonas aliena SW19</name>
    <dbReference type="NCBI Taxonomy" id="1314866"/>
    <lineage>
        <taxon>Bacteria</taxon>
        <taxon>Pseudomonadati</taxon>
        <taxon>Pseudomonadota</taxon>
        <taxon>Gammaproteobacteria</taxon>
        <taxon>Alteromonadales</taxon>
        <taxon>Pseudoalteromonadaceae</taxon>
        <taxon>Pseudoalteromonas</taxon>
    </lineage>
</organism>
<keyword evidence="3" id="KW-1185">Reference proteome</keyword>
<dbReference type="Pfam" id="PF07963">
    <property type="entry name" value="N_methyl"/>
    <property type="match status" value="1"/>
</dbReference>
<dbReference type="RefSeq" id="WP_193156207.1">
    <property type="nucleotide sequence ID" value="NZ_AQGU01000027.1"/>
</dbReference>
<dbReference type="InterPro" id="IPR045584">
    <property type="entry name" value="Pilin-like"/>
</dbReference>
<dbReference type="SUPFAM" id="SSF54523">
    <property type="entry name" value="Pili subunits"/>
    <property type="match status" value="1"/>
</dbReference>
<accession>A0ABR9E1S6</accession>
<keyword evidence="1" id="KW-0812">Transmembrane</keyword>
<dbReference type="EMBL" id="AQGU01000027">
    <property type="protein sequence ID" value="MBE0360561.1"/>
    <property type="molecule type" value="Genomic_DNA"/>
</dbReference>
<evidence type="ECO:0000313" key="2">
    <source>
        <dbReference type="EMBL" id="MBE0360561.1"/>
    </source>
</evidence>
<protein>
    <recommendedName>
        <fullName evidence="4">Prepilin-type N-terminal cleavage/methylation domain-containing protein</fullName>
    </recommendedName>
</protein>
<dbReference type="NCBIfam" id="TIGR02532">
    <property type="entry name" value="IV_pilin_GFxxxE"/>
    <property type="match status" value="1"/>
</dbReference>
<evidence type="ECO:0000256" key="1">
    <source>
        <dbReference type="SAM" id="Phobius"/>
    </source>
</evidence>
<proteinExistence type="predicted"/>
<dbReference type="InterPro" id="IPR012902">
    <property type="entry name" value="N_methyl_site"/>
</dbReference>
<gene>
    <name evidence="2" type="ORF">PALI_a2567</name>
</gene>